<sequence>MNITGCPCANTKPKGPYSMIRGIPSIRTRSGKVYFIEKSRIPVVSTTLFNELIPPKGVACLSEYSIGRLTIWVNVLLYSKITFLDTYLK</sequence>
<dbReference type="AlphaFoldDB" id="A0A3B0TSU8"/>
<name>A0A3B0TSU8_9ZZZZ</name>
<reference evidence="1" key="1">
    <citation type="submission" date="2018-06" db="EMBL/GenBank/DDBJ databases">
        <authorList>
            <person name="Zhirakovskaya E."/>
        </authorList>
    </citation>
    <scope>NUCLEOTIDE SEQUENCE</scope>
</reference>
<protein>
    <submittedName>
        <fullName evidence="1">Uncharacterized protein</fullName>
    </submittedName>
</protein>
<gene>
    <name evidence="1" type="ORF">MNBD_BACTEROID03-1720</name>
</gene>
<proteinExistence type="predicted"/>
<dbReference type="EMBL" id="UOEL01000069">
    <property type="protein sequence ID" value="VAW11684.1"/>
    <property type="molecule type" value="Genomic_DNA"/>
</dbReference>
<evidence type="ECO:0000313" key="1">
    <source>
        <dbReference type="EMBL" id="VAW11684.1"/>
    </source>
</evidence>
<accession>A0A3B0TSU8</accession>
<organism evidence="1">
    <name type="scientific">hydrothermal vent metagenome</name>
    <dbReference type="NCBI Taxonomy" id="652676"/>
    <lineage>
        <taxon>unclassified sequences</taxon>
        <taxon>metagenomes</taxon>
        <taxon>ecological metagenomes</taxon>
    </lineage>
</organism>